<dbReference type="FunFam" id="1.10.4020.10:FF:000001">
    <property type="entry name" value="zinc finger protein 263 isoform X1"/>
    <property type="match status" value="1"/>
</dbReference>
<name>A0A670HNU4_PODMU</name>
<evidence type="ECO:0000313" key="5">
    <source>
        <dbReference type="Proteomes" id="UP000472272"/>
    </source>
</evidence>
<dbReference type="InterPro" id="IPR003309">
    <property type="entry name" value="SCAN_dom"/>
</dbReference>
<reference evidence="4" key="2">
    <citation type="submission" date="2025-08" db="UniProtKB">
        <authorList>
            <consortium name="Ensembl"/>
        </authorList>
    </citation>
    <scope>IDENTIFICATION</scope>
</reference>
<dbReference type="Gene3D" id="1.10.4020.10">
    <property type="entry name" value="DNA breaking-rejoining enzymes"/>
    <property type="match status" value="1"/>
</dbReference>
<dbReference type="OMA" id="NIEDPCH"/>
<dbReference type="CDD" id="cd07936">
    <property type="entry name" value="SCAN"/>
    <property type="match status" value="1"/>
</dbReference>
<organism evidence="4 5">
    <name type="scientific">Podarcis muralis</name>
    <name type="common">Wall lizard</name>
    <name type="synonym">Lacerta muralis</name>
    <dbReference type="NCBI Taxonomy" id="64176"/>
    <lineage>
        <taxon>Eukaryota</taxon>
        <taxon>Metazoa</taxon>
        <taxon>Chordata</taxon>
        <taxon>Craniata</taxon>
        <taxon>Vertebrata</taxon>
        <taxon>Euteleostomi</taxon>
        <taxon>Lepidosauria</taxon>
        <taxon>Squamata</taxon>
        <taxon>Bifurcata</taxon>
        <taxon>Unidentata</taxon>
        <taxon>Episquamata</taxon>
        <taxon>Laterata</taxon>
        <taxon>Lacertibaenia</taxon>
        <taxon>Lacertidae</taxon>
        <taxon>Podarcis</taxon>
    </lineage>
</organism>
<dbReference type="Proteomes" id="UP000472272">
    <property type="component" value="Chromosome 2"/>
</dbReference>
<feature type="compositionally biased region" description="Basic and acidic residues" evidence="2">
    <location>
        <begin position="30"/>
        <end position="39"/>
    </location>
</feature>
<reference evidence="4 5" key="1">
    <citation type="journal article" date="2019" name="Proc. Natl. Acad. Sci. U.S.A.">
        <title>Regulatory changes in pterin and carotenoid genes underlie balanced color polymorphisms in the wall lizard.</title>
        <authorList>
            <person name="Andrade P."/>
            <person name="Pinho C."/>
            <person name="Perez I de Lanuza G."/>
            <person name="Afonso S."/>
            <person name="Brejcha J."/>
            <person name="Rubin C.J."/>
            <person name="Wallerman O."/>
            <person name="Pereira P."/>
            <person name="Sabatino S.J."/>
            <person name="Bellati A."/>
            <person name="Pellitteri-Rosa D."/>
            <person name="Bosakova Z."/>
            <person name="Bunikis I."/>
            <person name="Carretero M.A."/>
            <person name="Feiner N."/>
            <person name="Marsik P."/>
            <person name="Pauperio F."/>
            <person name="Salvi D."/>
            <person name="Soler L."/>
            <person name="While G.M."/>
            <person name="Uller T."/>
            <person name="Font E."/>
            <person name="Andersson L."/>
            <person name="Carneiro M."/>
        </authorList>
    </citation>
    <scope>NUCLEOTIDE SEQUENCE</scope>
</reference>
<proteinExistence type="predicted"/>
<accession>A0A670HNU4</accession>
<dbReference type="AlphaFoldDB" id="A0A670HNU4"/>
<evidence type="ECO:0000259" key="3">
    <source>
        <dbReference type="PROSITE" id="PS50804"/>
    </source>
</evidence>
<dbReference type="PANTHER" id="PTHR45935:SF15">
    <property type="entry name" value="SCAN BOX DOMAIN-CONTAINING PROTEIN"/>
    <property type="match status" value="1"/>
</dbReference>
<keyword evidence="5" id="KW-1185">Reference proteome</keyword>
<reference evidence="4" key="3">
    <citation type="submission" date="2025-09" db="UniProtKB">
        <authorList>
            <consortium name="Ensembl"/>
        </authorList>
    </citation>
    <scope>IDENTIFICATION</scope>
</reference>
<feature type="region of interest" description="Disordered" evidence="2">
    <location>
        <begin position="1"/>
        <end position="47"/>
    </location>
</feature>
<dbReference type="Pfam" id="PF02023">
    <property type="entry name" value="SCAN"/>
    <property type="match status" value="1"/>
</dbReference>
<evidence type="ECO:0000256" key="1">
    <source>
        <dbReference type="ARBA" id="ARBA00023242"/>
    </source>
</evidence>
<feature type="domain" description="SCAN box" evidence="3">
    <location>
        <begin position="47"/>
        <end position="109"/>
    </location>
</feature>
<dbReference type="PANTHER" id="PTHR45935">
    <property type="entry name" value="PROTEIN ZBED8-RELATED"/>
    <property type="match status" value="1"/>
</dbReference>
<dbReference type="GeneTree" id="ENSGT00940000154715"/>
<dbReference type="InterPro" id="IPR038269">
    <property type="entry name" value="SCAN_sf"/>
</dbReference>
<evidence type="ECO:0000256" key="2">
    <source>
        <dbReference type="SAM" id="MobiDB-lite"/>
    </source>
</evidence>
<dbReference type="SUPFAM" id="SSF47353">
    <property type="entry name" value="Retrovirus capsid dimerization domain-like"/>
    <property type="match status" value="1"/>
</dbReference>
<protein>
    <recommendedName>
        <fullName evidence="3">SCAN box domain-containing protein</fullName>
    </recommendedName>
</protein>
<dbReference type="SMART" id="SM00431">
    <property type="entry name" value="SCAN"/>
    <property type="match status" value="1"/>
</dbReference>
<keyword evidence="1" id="KW-0539">Nucleus</keyword>
<sequence>MMEEDSGEPEARRGPQTTKTGSSEELWGETTEKRLREEDTLSSNVPQQQFRQFHYTEAKGPREVCSRLHHLCRQWLKPELHTKSQILDLVILEQFLAVLPPEMENWVRECGQPGISQSHGAHCVNNVYIARRSGESFIHCYCELE</sequence>
<dbReference type="Ensembl" id="ENSPMRT00000001624.1">
    <property type="protein sequence ID" value="ENSPMRP00000001524.1"/>
    <property type="gene ID" value="ENSPMRG00000001144.1"/>
</dbReference>
<evidence type="ECO:0000313" key="4">
    <source>
        <dbReference type="Ensembl" id="ENSPMRP00000001524.1"/>
    </source>
</evidence>
<dbReference type="InterPro" id="IPR050916">
    <property type="entry name" value="SCAN-C2H2_zinc_finger"/>
</dbReference>
<dbReference type="PROSITE" id="PS50804">
    <property type="entry name" value="SCAN_BOX"/>
    <property type="match status" value="1"/>
</dbReference>